<dbReference type="SUPFAM" id="SSF55874">
    <property type="entry name" value="ATPase domain of HSP90 chaperone/DNA topoisomerase II/histidine kinase"/>
    <property type="match status" value="1"/>
</dbReference>
<evidence type="ECO:0000256" key="1">
    <source>
        <dbReference type="ARBA" id="ARBA00000085"/>
    </source>
</evidence>
<evidence type="ECO:0000256" key="3">
    <source>
        <dbReference type="ARBA" id="ARBA00022553"/>
    </source>
</evidence>
<dbReference type="PANTHER" id="PTHR24421">
    <property type="entry name" value="NITRATE/NITRITE SENSOR PROTEIN NARX-RELATED"/>
    <property type="match status" value="1"/>
</dbReference>
<dbReference type="EC" id="2.7.13.3" evidence="2"/>
<dbReference type="PROSITE" id="PS50112">
    <property type="entry name" value="PAS"/>
    <property type="match status" value="2"/>
</dbReference>
<keyword evidence="6 12" id="KW-0418">Kinase</keyword>
<feature type="domain" description="Response regulatory" evidence="9">
    <location>
        <begin position="5"/>
        <end position="121"/>
    </location>
</feature>
<dbReference type="Pfam" id="PF02518">
    <property type="entry name" value="HATPase_c"/>
    <property type="match status" value="1"/>
</dbReference>
<accession>A0A1J5SLH8</accession>
<dbReference type="SMART" id="SM00086">
    <property type="entry name" value="PAC"/>
    <property type="match status" value="2"/>
</dbReference>
<reference evidence="12" key="1">
    <citation type="submission" date="2016-10" db="EMBL/GenBank/DDBJ databases">
        <title>Sequence of Gallionella enrichment culture.</title>
        <authorList>
            <person name="Poehlein A."/>
            <person name="Muehling M."/>
            <person name="Daniel R."/>
        </authorList>
    </citation>
    <scope>NUCLEOTIDE SEQUENCE</scope>
</reference>
<keyword evidence="7" id="KW-0067">ATP-binding</keyword>
<dbReference type="SUPFAM" id="SSF52172">
    <property type="entry name" value="CheY-like"/>
    <property type="match status" value="1"/>
</dbReference>
<dbReference type="InterPro" id="IPR013656">
    <property type="entry name" value="PAS_4"/>
</dbReference>
<dbReference type="SUPFAM" id="SSF55785">
    <property type="entry name" value="PYP-like sensor domain (PAS domain)"/>
    <property type="match status" value="2"/>
</dbReference>
<dbReference type="GO" id="GO:0046983">
    <property type="term" value="F:protein dimerization activity"/>
    <property type="evidence" value="ECO:0007669"/>
    <property type="project" value="InterPro"/>
</dbReference>
<dbReference type="SMART" id="SM00091">
    <property type="entry name" value="PAS"/>
    <property type="match status" value="2"/>
</dbReference>
<evidence type="ECO:0000313" key="12">
    <source>
        <dbReference type="EMBL" id="OIR04973.1"/>
    </source>
</evidence>
<dbReference type="AlphaFoldDB" id="A0A1J5SLH8"/>
<organism evidence="12">
    <name type="scientific">mine drainage metagenome</name>
    <dbReference type="NCBI Taxonomy" id="410659"/>
    <lineage>
        <taxon>unclassified sequences</taxon>
        <taxon>metagenomes</taxon>
        <taxon>ecological metagenomes</taxon>
    </lineage>
</organism>
<dbReference type="GO" id="GO:0016020">
    <property type="term" value="C:membrane"/>
    <property type="evidence" value="ECO:0007669"/>
    <property type="project" value="InterPro"/>
</dbReference>
<dbReference type="PROSITE" id="PS50110">
    <property type="entry name" value="RESPONSE_REGULATORY"/>
    <property type="match status" value="1"/>
</dbReference>
<gene>
    <name evidence="12" type="primary">degS_11</name>
    <name evidence="12" type="ORF">GALL_127890</name>
</gene>
<evidence type="ECO:0000256" key="2">
    <source>
        <dbReference type="ARBA" id="ARBA00012438"/>
    </source>
</evidence>
<evidence type="ECO:0000259" key="11">
    <source>
        <dbReference type="PROSITE" id="PS50113"/>
    </source>
</evidence>
<dbReference type="Pfam" id="PF00072">
    <property type="entry name" value="Response_reg"/>
    <property type="match status" value="1"/>
</dbReference>
<dbReference type="InterPro" id="IPR050482">
    <property type="entry name" value="Sensor_HK_TwoCompSys"/>
</dbReference>
<name>A0A1J5SLH8_9ZZZZ</name>
<evidence type="ECO:0000256" key="7">
    <source>
        <dbReference type="ARBA" id="ARBA00022840"/>
    </source>
</evidence>
<dbReference type="PROSITE" id="PS50109">
    <property type="entry name" value="HIS_KIN"/>
    <property type="match status" value="1"/>
</dbReference>
<feature type="domain" description="Histidine kinase" evidence="8">
    <location>
        <begin position="405"/>
        <end position="595"/>
    </location>
</feature>
<evidence type="ECO:0000256" key="5">
    <source>
        <dbReference type="ARBA" id="ARBA00022741"/>
    </source>
</evidence>
<dbReference type="GO" id="GO:0005524">
    <property type="term" value="F:ATP binding"/>
    <property type="evidence" value="ECO:0007669"/>
    <property type="project" value="UniProtKB-KW"/>
</dbReference>
<feature type="domain" description="PAC" evidence="11">
    <location>
        <begin position="339"/>
        <end position="393"/>
    </location>
</feature>
<keyword evidence="4 12" id="KW-0808">Transferase</keyword>
<keyword evidence="5" id="KW-0547">Nucleotide-binding</keyword>
<dbReference type="InterPro" id="IPR000700">
    <property type="entry name" value="PAS-assoc_C"/>
</dbReference>
<dbReference type="Gene3D" id="3.40.50.2300">
    <property type="match status" value="1"/>
</dbReference>
<dbReference type="InterPro" id="IPR000014">
    <property type="entry name" value="PAS"/>
</dbReference>
<evidence type="ECO:0000256" key="4">
    <source>
        <dbReference type="ARBA" id="ARBA00022679"/>
    </source>
</evidence>
<evidence type="ECO:0000256" key="6">
    <source>
        <dbReference type="ARBA" id="ARBA00022777"/>
    </source>
</evidence>
<dbReference type="GO" id="GO:0016787">
    <property type="term" value="F:hydrolase activity"/>
    <property type="evidence" value="ECO:0007669"/>
    <property type="project" value="UniProtKB-KW"/>
</dbReference>
<dbReference type="NCBIfam" id="TIGR00229">
    <property type="entry name" value="sensory_box"/>
    <property type="match status" value="2"/>
</dbReference>
<feature type="domain" description="PAC" evidence="11">
    <location>
        <begin position="213"/>
        <end position="265"/>
    </location>
</feature>
<evidence type="ECO:0000259" key="10">
    <source>
        <dbReference type="PROSITE" id="PS50112"/>
    </source>
</evidence>
<evidence type="ECO:0000259" key="8">
    <source>
        <dbReference type="PROSITE" id="PS50109"/>
    </source>
</evidence>
<dbReference type="InterPro" id="IPR003594">
    <property type="entry name" value="HATPase_dom"/>
</dbReference>
<keyword evidence="3" id="KW-0597">Phosphoprotein</keyword>
<comment type="caution">
    <text evidence="12">The sequence shown here is derived from an EMBL/GenBank/DDBJ whole genome shotgun (WGS) entry which is preliminary data.</text>
</comment>
<dbReference type="Pfam" id="PF13426">
    <property type="entry name" value="PAS_9"/>
    <property type="match status" value="1"/>
</dbReference>
<proteinExistence type="predicted"/>
<feature type="domain" description="PAS" evidence="10">
    <location>
        <begin position="283"/>
        <end position="338"/>
    </location>
</feature>
<dbReference type="CDD" id="cd16917">
    <property type="entry name" value="HATPase_UhpB-NarQ-NarX-like"/>
    <property type="match status" value="1"/>
</dbReference>
<comment type="catalytic activity">
    <reaction evidence="1">
        <text>ATP + protein L-histidine = ADP + protein N-phospho-L-histidine.</text>
        <dbReference type="EC" id="2.7.13.3"/>
    </reaction>
</comment>
<dbReference type="SMART" id="SM00448">
    <property type="entry name" value="REC"/>
    <property type="match status" value="1"/>
</dbReference>
<dbReference type="InterPro" id="IPR011712">
    <property type="entry name" value="Sig_transdc_His_kin_sub3_dim/P"/>
</dbReference>
<protein>
    <recommendedName>
        <fullName evidence="2">histidine kinase</fullName>
        <ecNumber evidence="2">2.7.13.3</ecNumber>
    </recommendedName>
</protein>
<dbReference type="InterPro" id="IPR036890">
    <property type="entry name" value="HATPase_C_sf"/>
</dbReference>
<dbReference type="InterPro" id="IPR035965">
    <property type="entry name" value="PAS-like_dom_sf"/>
</dbReference>
<dbReference type="GO" id="GO:0000155">
    <property type="term" value="F:phosphorelay sensor kinase activity"/>
    <property type="evidence" value="ECO:0007669"/>
    <property type="project" value="InterPro"/>
</dbReference>
<dbReference type="Gene3D" id="3.30.565.10">
    <property type="entry name" value="Histidine kinase-like ATPase, C-terminal domain"/>
    <property type="match status" value="1"/>
</dbReference>
<dbReference type="CDD" id="cd00156">
    <property type="entry name" value="REC"/>
    <property type="match status" value="1"/>
</dbReference>
<keyword evidence="12" id="KW-0378">Hydrolase</keyword>
<dbReference type="PROSITE" id="PS50113">
    <property type="entry name" value="PAC"/>
    <property type="match status" value="2"/>
</dbReference>
<dbReference type="CDD" id="cd00130">
    <property type="entry name" value="PAS"/>
    <property type="match status" value="2"/>
</dbReference>
<dbReference type="Pfam" id="PF08448">
    <property type="entry name" value="PAS_4"/>
    <property type="match status" value="1"/>
</dbReference>
<dbReference type="PANTHER" id="PTHR24421:SF10">
    <property type="entry name" value="NITRATE_NITRITE SENSOR PROTEIN NARQ"/>
    <property type="match status" value="1"/>
</dbReference>
<dbReference type="InterPro" id="IPR005467">
    <property type="entry name" value="His_kinase_dom"/>
</dbReference>
<dbReference type="Pfam" id="PF07730">
    <property type="entry name" value="HisKA_3"/>
    <property type="match status" value="1"/>
</dbReference>
<dbReference type="InterPro" id="IPR001789">
    <property type="entry name" value="Sig_transdc_resp-reg_receiver"/>
</dbReference>
<dbReference type="InterPro" id="IPR011006">
    <property type="entry name" value="CheY-like_superfamily"/>
</dbReference>
<sequence length="595" mass="68474">MAQYSILHLEDSKTDSDLVQRILRRANLDFNYFLATDRESFLHGINEFMPDVILSDHTLPHFDSKMAFEIYRAKNLDIPFILVTGTVSEEFSVEMMKAGVDDYLLKSNLQRLPLAIINAFEKRENDRKIKAVQSELKLSESQLRTTLENSSDCLLLLDKDFTVIEFNNQLRNFTIAEWGNAIQKNKNIFDLVPPTKAEFLRNKINIVLKGEKIKYETDYPQKDGTTLTYYVRINPIPDTDGKVKGVCVNMEDITERKKEEERLKLLETVIINTTDAVIITEAFPYDPPGPKVLYVNDSFYKITGYSKEEIIGQTPRILQGANTDKNELMRLKKSIENNLPCEIEIINYKKNGEEFWTSLNISPVLNQEGVPVYWVGIKRDITESKRHEQDIKKAIISAQEKQQYFIGRELHDNIAQILVGALITIGMVKENDPKQNDWINQTKEGIHNSIHEIRKLSHRLAPAKFEGDNFIPTIQNLLKSVNTENRYKIITHFDNLDNANLNSELQLNLYRILQEQLQNIIKHANATEIEISIRLIENMLRLRIFDNGQGFNTATLNDGIGLRNIKNRAEIFSGFCIIKSSPGKGCELLIKIPLR</sequence>
<feature type="domain" description="PAS" evidence="10">
    <location>
        <begin position="139"/>
        <end position="211"/>
    </location>
</feature>
<evidence type="ECO:0000259" key="9">
    <source>
        <dbReference type="PROSITE" id="PS50110"/>
    </source>
</evidence>
<dbReference type="Gene3D" id="3.30.450.20">
    <property type="entry name" value="PAS domain"/>
    <property type="match status" value="2"/>
</dbReference>
<dbReference type="InterPro" id="IPR001610">
    <property type="entry name" value="PAC"/>
</dbReference>
<dbReference type="EMBL" id="MLJW01000053">
    <property type="protein sequence ID" value="OIR04973.1"/>
    <property type="molecule type" value="Genomic_DNA"/>
</dbReference>